<gene>
    <name evidence="2" type="ORF">MM415B03028_0003</name>
</gene>
<organism evidence="2">
    <name type="scientific">viral metagenome</name>
    <dbReference type="NCBI Taxonomy" id="1070528"/>
    <lineage>
        <taxon>unclassified sequences</taxon>
        <taxon>metagenomes</taxon>
        <taxon>organismal metagenomes</taxon>
    </lineage>
</organism>
<sequence length="164" mass="18256">MHGGTNQGPPEGNKNAATHGLYSSALLEGEGEIYDQITLGTVDEELKMARIQLRRALNAQAQFERQREQGEKEAGLEYDSIETEGKLRKGEDGRSVLMPERAKTIRRKRDFQLEINRLTRTVASLEVNRIAILGGGDSDNPLEQAQAIRRAMDEIEDSVGHPDD</sequence>
<dbReference type="AlphaFoldDB" id="A0A6M3L1B9"/>
<evidence type="ECO:0000313" key="2">
    <source>
        <dbReference type="EMBL" id="QJA87225.1"/>
    </source>
</evidence>
<accession>A0A6M3L1B9</accession>
<evidence type="ECO:0000256" key="1">
    <source>
        <dbReference type="SAM" id="MobiDB-lite"/>
    </source>
</evidence>
<name>A0A6M3L1B9_9ZZZZ</name>
<feature type="compositionally biased region" description="Basic and acidic residues" evidence="1">
    <location>
        <begin position="64"/>
        <end position="75"/>
    </location>
</feature>
<protein>
    <submittedName>
        <fullName evidence="2">Uncharacterized protein</fullName>
    </submittedName>
</protein>
<feature type="region of interest" description="Disordered" evidence="1">
    <location>
        <begin position="62"/>
        <end position="93"/>
    </location>
</feature>
<dbReference type="EMBL" id="MT142690">
    <property type="protein sequence ID" value="QJA87225.1"/>
    <property type="molecule type" value="Genomic_DNA"/>
</dbReference>
<reference evidence="2" key="1">
    <citation type="submission" date="2020-03" db="EMBL/GenBank/DDBJ databases">
        <title>The deep terrestrial virosphere.</title>
        <authorList>
            <person name="Holmfeldt K."/>
            <person name="Nilsson E."/>
            <person name="Simone D."/>
            <person name="Lopez-Fernandez M."/>
            <person name="Wu X."/>
            <person name="de Brujin I."/>
            <person name="Lundin D."/>
            <person name="Andersson A."/>
            <person name="Bertilsson S."/>
            <person name="Dopson M."/>
        </authorList>
    </citation>
    <scope>NUCLEOTIDE SEQUENCE</scope>
    <source>
        <strain evidence="2">MM415B03028</strain>
    </source>
</reference>
<feature type="compositionally biased region" description="Basic and acidic residues" evidence="1">
    <location>
        <begin position="83"/>
        <end position="93"/>
    </location>
</feature>
<proteinExistence type="predicted"/>